<dbReference type="InterPro" id="IPR032808">
    <property type="entry name" value="DoxX"/>
</dbReference>
<keyword evidence="10" id="KW-0143">Chaperone</keyword>
<evidence type="ECO:0000256" key="6">
    <source>
        <dbReference type="ARBA" id="ARBA00022824"/>
    </source>
</evidence>
<evidence type="ECO:0000256" key="11">
    <source>
        <dbReference type="ARBA" id="ARBA00023329"/>
    </source>
</evidence>
<comment type="caution">
    <text evidence="14">The sequence shown here is derived from an EMBL/GenBank/DDBJ whole genome shotgun (WGS) entry which is preliminary data.</text>
</comment>
<comment type="similarity">
    <text evidence="4">Belongs to the DoxX family.</text>
</comment>
<evidence type="ECO:0000256" key="3">
    <source>
        <dbReference type="ARBA" id="ARBA00004585"/>
    </source>
</evidence>
<dbReference type="PANTHER" id="PTHR13163">
    <property type="entry name" value="SPINAL CORD EXPRESSION PROTEIN 4"/>
    <property type="match status" value="1"/>
</dbReference>
<dbReference type="GO" id="GO:0051131">
    <property type="term" value="P:chaperone-mediated protein complex assembly"/>
    <property type="evidence" value="ECO:0007669"/>
    <property type="project" value="TreeGrafter"/>
</dbReference>
<protein>
    <recommendedName>
        <fullName evidence="12">Novel acetylcholine receptor chaperone</fullName>
    </recommendedName>
</protein>
<evidence type="ECO:0000256" key="5">
    <source>
        <dbReference type="ARBA" id="ARBA00022692"/>
    </source>
</evidence>
<keyword evidence="5 13" id="KW-0812">Transmembrane</keyword>
<dbReference type="GO" id="GO:0005789">
    <property type="term" value="C:endoplasmic reticulum membrane"/>
    <property type="evidence" value="ECO:0007669"/>
    <property type="project" value="UniProtKB-SubCell"/>
</dbReference>
<evidence type="ECO:0000256" key="10">
    <source>
        <dbReference type="ARBA" id="ARBA00023186"/>
    </source>
</evidence>
<keyword evidence="6" id="KW-0256">Endoplasmic reticulum</keyword>
<proteinExistence type="inferred from homology"/>
<dbReference type="PANTHER" id="PTHR13163:SF0">
    <property type="entry name" value="NOVEL ACETYLCHOLINE RECEPTOR CHAPERONE"/>
    <property type="match status" value="1"/>
</dbReference>
<feature type="transmembrane region" description="Helical" evidence="13">
    <location>
        <begin position="9"/>
        <end position="29"/>
    </location>
</feature>
<keyword evidence="15" id="KW-1185">Reference proteome</keyword>
<evidence type="ECO:0000256" key="4">
    <source>
        <dbReference type="ARBA" id="ARBA00006679"/>
    </source>
</evidence>
<dbReference type="EMBL" id="JAVRJZ010000012">
    <property type="protein sequence ID" value="KAK2715262.1"/>
    <property type="molecule type" value="Genomic_DNA"/>
</dbReference>
<dbReference type="Proteomes" id="UP001187531">
    <property type="component" value="Unassembled WGS sequence"/>
</dbReference>
<evidence type="ECO:0000256" key="13">
    <source>
        <dbReference type="SAM" id="Phobius"/>
    </source>
</evidence>
<dbReference type="GO" id="GO:2000010">
    <property type="term" value="P:positive regulation of protein localization to cell surface"/>
    <property type="evidence" value="ECO:0007669"/>
    <property type="project" value="TreeGrafter"/>
</dbReference>
<feature type="transmembrane region" description="Helical" evidence="13">
    <location>
        <begin position="114"/>
        <end position="131"/>
    </location>
</feature>
<feature type="transmembrane region" description="Helical" evidence="13">
    <location>
        <begin position="62"/>
        <end position="82"/>
    </location>
</feature>
<evidence type="ECO:0000256" key="7">
    <source>
        <dbReference type="ARBA" id="ARBA00022989"/>
    </source>
</evidence>
<dbReference type="EMBL" id="JAVRJZ010000012">
    <property type="protein sequence ID" value="KAK2715264.1"/>
    <property type="molecule type" value="Genomic_DNA"/>
</dbReference>
<dbReference type="GO" id="GO:0005778">
    <property type="term" value="C:peroxisomal membrane"/>
    <property type="evidence" value="ECO:0007669"/>
    <property type="project" value="UniProtKB-SubCell"/>
</dbReference>
<keyword evidence="11" id="KW-0968">Cytoplasmic vesicle</keyword>
<dbReference type="InterPro" id="IPR040399">
    <property type="entry name" value="TMEM35A/B"/>
</dbReference>
<dbReference type="GO" id="GO:0031410">
    <property type="term" value="C:cytoplasmic vesicle"/>
    <property type="evidence" value="ECO:0007669"/>
    <property type="project" value="UniProtKB-SubCell"/>
</dbReference>
<sequence length="164" mass="18921">MGSVVLKTLSILLGVFFVLVGVLKITPFISRELHRDLRKEFVKYAKVFPLSKTLEFKVSPKWYRRVIGGFEVALGIVLALIPHARLRQIANGILTAMMALAIYSHWMVNDKFERLAPTLVFFFMLACRLIVDYQVRRQDRLLKLKKLNMQNEPKILSTKNGKSE</sequence>
<evidence type="ECO:0000256" key="9">
    <source>
        <dbReference type="ARBA" id="ARBA00023140"/>
    </source>
</evidence>
<dbReference type="Pfam" id="PF13564">
    <property type="entry name" value="DoxX_2"/>
    <property type="match status" value="1"/>
</dbReference>
<evidence type="ECO:0000256" key="12">
    <source>
        <dbReference type="ARBA" id="ARBA00024424"/>
    </source>
</evidence>
<evidence type="ECO:0000256" key="2">
    <source>
        <dbReference type="ARBA" id="ARBA00004541"/>
    </source>
</evidence>
<evidence type="ECO:0000313" key="14">
    <source>
        <dbReference type="EMBL" id="KAK2715262.1"/>
    </source>
</evidence>
<evidence type="ECO:0000256" key="8">
    <source>
        <dbReference type="ARBA" id="ARBA00023136"/>
    </source>
</evidence>
<dbReference type="AlphaFoldDB" id="A0AA88I4K1"/>
<keyword evidence="9" id="KW-0576">Peroxisome</keyword>
<keyword evidence="8 13" id="KW-0472">Membrane</keyword>
<evidence type="ECO:0000256" key="1">
    <source>
        <dbReference type="ARBA" id="ARBA00004477"/>
    </source>
</evidence>
<gene>
    <name evidence="14" type="ORF">QYM36_010044</name>
</gene>
<evidence type="ECO:0000313" key="15">
    <source>
        <dbReference type="Proteomes" id="UP001187531"/>
    </source>
</evidence>
<comment type="subcellular location">
    <subcellularLocation>
        <location evidence="2">Cytoplasmic vesicle</location>
    </subcellularLocation>
    <subcellularLocation>
        <location evidence="1">Endoplasmic reticulum membrane</location>
        <topology evidence="1">Multi-pass membrane protein</topology>
    </subcellularLocation>
    <subcellularLocation>
        <location evidence="3">Peroxisome membrane</location>
        <topology evidence="3">Multi-pass membrane protein</topology>
    </subcellularLocation>
</comment>
<organism evidence="14 15">
    <name type="scientific">Artemia franciscana</name>
    <name type="common">Brine shrimp</name>
    <name type="synonym">Artemia sanfranciscana</name>
    <dbReference type="NCBI Taxonomy" id="6661"/>
    <lineage>
        <taxon>Eukaryota</taxon>
        <taxon>Metazoa</taxon>
        <taxon>Ecdysozoa</taxon>
        <taxon>Arthropoda</taxon>
        <taxon>Crustacea</taxon>
        <taxon>Branchiopoda</taxon>
        <taxon>Anostraca</taxon>
        <taxon>Artemiidae</taxon>
        <taxon>Artemia</taxon>
    </lineage>
</organism>
<name>A0AA88I4K1_ARTSF</name>
<accession>A0AA88I4K1</accession>
<feature type="transmembrane region" description="Helical" evidence="13">
    <location>
        <begin position="89"/>
        <end position="108"/>
    </location>
</feature>
<keyword evidence="7 13" id="KW-1133">Transmembrane helix</keyword>
<reference evidence="14" key="1">
    <citation type="submission" date="2023-07" db="EMBL/GenBank/DDBJ databases">
        <title>Chromosome-level genome assembly of Artemia franciscana.</title>
        <authorList>
            <person name="Jo E."/>
        </authorList>
    </citation>
    <scope>NUCLEOTIDE SEQUENCE</scope>
    <source>
        <tissue evidence="14">Whole body</tissue>
    </source>
</reference>